<accession>A0A7W7MV90</accession>
<name>A0A7W7MV90_9ACTN</name>
<proteinExistence type="predicted"/>
<feature type="region of interest" description="Disordered" evidence="1">
    <location>
        <begin position="1"/>
        <end position="20"/>
    </location>
</feature>
<gene>
    <name evidence="2" type="ORF">BJ971_008068</name>
</gene>
<protein>
    <submittedName>
        <fullName evidence="2">Uncharacterized protein</fullName>
    </submittedName>
</protein>
<dbReference type="AlphaFoldDB" id="A0A7W7MV90"/>
<keyword evidence="3" id="KW-1185">Reference proteome</keyword>
<evidence type="ECO:0000313" key="3">
    <source>
        <dbReference type="Proteomes" id="UP000578112"/>
    </source>
</evidence>
<organism evidence="2 3">
    <name type="scientific">Actinoplanes digitatis</name>
    <dbReference type="NCBI Taxonomy" id="1868"/>
    <lineage>
        <taxon>Bacteria</taxon>
        <taxon>Bacillati</taxon>
        <taxon>Actinomycetota</taxon>
        <taxon>Actinomycetes</taxon>
        <taxon>Micromonosporales</taxon>
        <taxon>Micromonosporaceae</taxon>
        <taxon>Actinoplanes</taxon>
    </lineage>
</organism>
<sequence length="40" mass="4413">MWVVTGAEPSSRGSLHNPRFGSFSHELSRARAAFARPDRA</sequence>
<evidence type="ECO:0000313" key="2">
    <source>
        <dbReference type="EMBL" id="MBB4767512.1"/>
    </source>
</evidence>
<dbReference type="EMBL" id="JACHNH010000001">
    <property type="protein sequence ID" value="MBB4767512.1"/>
    <property type="molecule type" value="Genomic_DNA"/>
</dbReference>
<reference evidence="2 3" key="1">
    <citation type="submission" date="2020-08" db="EMBL/GenBank/DDBJ databases">
        <title>Sequencing the genomes of 1000 actinobacteria strains.</title>
        <authorList>
            <person name="Klenk H.-P."/>
        </authorList>
    </citation>
    <scope>NUCLEOTIDE SEQUENCE [LARGE SCALE GENOMIC DNA]</scope>
    <source>
        <strain evidence="2 3">DSM 43149</strain>
    </source>
</reference>
<dbReference type="Proteomes" id="UP000578112">
    <property type="component" value="Unassembled WGS sequence"/>
</dbReference>
<comment type="caution">
    <text evidence="2">The sequence shown here is derived from an EMBL/GenBank/DDBJ whole genome shotgun (WGS) entry which is preliminary data.</text>
</comment>
<evidence type="ECO:0000256" key="1">
    <source>
        <dbReference type="SAM" id="MobiDB-lite"/>
    </source>
</evidence>